<comment type="caution">
    <text evidence="1">The sequence shown here is derived from an EMBL/GenBank/DDBJ whole genome shotgun (WGS) entry which is preliminary data.</text>
</comment>
<protein>
    <submittedName>
        <fullName evidence="1">Uncharacterized protein</fullName>
    </submittedName>
</protein>
<organism evidence="1 2">
    <name type="scientific">Lepraria finkii</name>
    <dbReference type="NCBI Taxonomy" id="1340010"/>
    <lineage>
        <taxon>Eukaryota</taxon>
        <taxon>Fungi</taxon>
        <taxon>Dikarya</taxon>
        <taxon>Ascomycota</taxon>
        <taxon>Pezizomycotina</taxon>
        <taxon>Lecanoromycetes</taxon>
        <taxon>OSLEUM clade</taxon>
        <taxon>Lecanoromycetidae</taxon>
        <taxon>Lecanorales</taxon>
        <taxon>Lecanorineae</taxon>
        <taxon>Stereocaulaceae</taxon>
        <taxon>Lepraria</taxon>
    </lineage>
</organism>
<dbReference type="Proteomes" id="UP001590951">
    <property type="component" value="Unassembled WGS sequence"/>
</dbReference>
<proteinExistence type="predicted"/>
<keyword evidence="2" id="KW-1185">Reference proteome</keyword>
<accession>A0ABR4B4E4</accession>
<gene>
    <name evidence="1" type="ORF">ABVK25_007629</name>
</gene>
<evidence type="ECO:0000313" key="2">
    <source>
        <dbReference type="Proteomes" id="UP001590951"/>
    </source>
</evidence>
<sequence>MALVQYPWIIAQGKVALVLSTAPAIYETTPENERQLRDYVFNIAFKHWSHSIKPSLVLRELALQSPDLIFKIATKIED</sequence>
<name>A0ABR4B4E4_9LECA</name>
<evidence type="ECO:0000313" key="1">
    <source>
        <dbReference type="EMBL" id="KAL2052187.1"/>
    </source>
</evidence>
<dbReference type="EMBL" id="JBHFEH010000029">
    <property type="protein sequence ID" value="KAL2052187.1"/>
    <property type="molecule type" value="Genomic_DNA"/>
</dbReference>
<reference evidence="1 2" key="1">
    <citation type="submission" date="2024-09" db="EMBL/GenBank/DDBJ databases">
        <title>Rethinking Asexuality: The Enigmatic Case of Functional Sexual Genes in Lepraria (Stereocaulaceae).</title>
        <authorList>
            <person name="Doellman M."/>
            <person name="Sun Y."/>
            <person name="Barcenas-Pena A."/>
            <person name="Lumbsch H.T."/>
            <person name="Grewe F."/>
        </authorList>
    </citation>
    <scope>NUCLEOTIDE SEQUENCE [LARGE SCALE GENOMIC DNA]</scope>
    <source>
        <strain evidence="1 2">Grewe 0041</strain>
    </source>
</reference>